<evidence type="ECO:0000256" key="1">
    <source>
        <dbReference type="ARBA" id="ARBA00022723"/>
    </source>
</evidence>
<organism evidence="3 4">
    <name type="scientific">Candidatus Colimorpha enterica</name>
    <dbReference type="NCBI Taxonomy" id="3083063"/>
    <lineage>
        <taxon>Bacteria</taxon>
        <taxon>Pseudomonadati</taxon>
        <taxon>Bacteroidota</taxon>
        <taxon>Bacteroidia</taxon>
        <taxon>Bacteroidales</taxon>
        <taxon>Candidatus Colimorpha</taxon>
    </lineage>
</organism>
<dbReference type="PANTHER" id="PTHR35848:SF6">
    <property type="entry name" value="CUPIN TYPE-2 DOMAIN-CONTAINING PROTEIN"/>
    <property type="match status" value="1"/>
</dbReference>
<dbReference type="PANTHER" id="PTHR35848">
    <property type="entry name" value="OXALATE-BINDING PROTEIN"/>
    <property type="match status" value="1"/>
</dbReference>
<dbReference type="Gene3D" id="2.60.120.10">
    <property type="entry name" value="Jelly Rolls"/>
    <property type="match status" value="1"/>
</dbReference>
<gene>
    <name evidence="3" type="ORF">BN580_02230</name>
</gene>
<dbReference type="InterPro" id="IPR011051">
    <property type="entry name" value="RmlC_Cupin_sf"/>
</dbReference>
<feature type="domain" description="Cupin type-2" evidence="2">
    <location>
        <begin position="47"/>
        <end position="112"/>
    </location>
</feature>
<evidence type="ECO:0000313" key="3">
    <source>
        <dbReference type="EMBL" id="CDC76757.1"/>
    </source>
</evidence>
<evidence type="ECO:0000313" key="4">
    <source>
        <dbReference type="Proteomes" id="UP000017938"/>
    </source>
</evidence>
<evidence type="ECO:0000259" key="2">
    <source>
        <dbReference type="Pfam" id="PF07883"/>
    </source>
</evidence>
<dbReference type="SUPFAM" id="SSF51182">
    <property type="entry name" value="RmlC-like cupins"/>
    <property type="match status" value="1"/>
</dbReference>
<dbReference type="InterPro" id="IPR014710">
    <property type="entry name" value="RmlC-like_jellyroll"/>
</dbReference>
<dbReference type="Pfam" id="PF07883">
    <property type="entry name" value="Cupin_2"/>
    <property type="match status" value="1"/>
</dbReference>
<dbReference type="InterPro" id="IPR051610">
    <property type="entry name" value="GPI/OXD"/>
</dbReference>
<comment type="caution">
    <text evidence="3">The sequence shown here is derived from an EMBL/GenBank/DDBJ whole genome shotgun (WGS) entry which is preliminary data.</text>
</comment>
<sequence>MDKLEPKVIDVDKVMPMHCGDSYDSRMILDHVVTGRDGVIQVNHGTVMPHCALGGDTHSEDEIYYILTGHGKLRLDDKVVDVHPNQIIFIPAGVFHALDNSTSDEPMTILTMWKDYRFNDAYAARMKLWGKSFRTVDEKD</sequence>
<protein>
    <recommendedName>
        <fullName evidence="2">Cupin type-2 domain-containing protein</fullName>
    </recommendedName>
</protein>
<name>R6V1V0_9BACT</name>
<keyword evidence="1" id="KW-0479">Metal-binding</keyword>
<dbReference type="STRING" id="1263015.BN580_02230"/>
<accession>R6V1V0</accession>
<dbReference type="GO" id="GO:0046872">
    <property type="term" value="F:metal ion binding"/>
    <property type="evidence" value="ECO:0007669"/>
    <property type="project" value="UniProtKB-KW"/>
</dbReference>
<dbReference type="Proteomes" id="UP000017938">
    <property type="component" value="Unassembled WGS sequence"/>
</dbReference>
<dbReference type="AlphaFoldDB" id="R6V1V0"/>
<proteinExistence type="predicted"/>
<dbReference type="InterPro" id="IPR013096">
    <property type="entry name" value="Cupin_2"/>
</dbReference>
<reference evidence="3" key="1">
    <citation type="submission" date="2012-11" db="EMBL/GenBank/DDBJ databases">
        <title>Dependencies among metagenomic species, viruses, plasmids and units of genetic variation.</title>
        <authorList>
            <person name="Nielsen H.B."/>
            <person name="Almeida M."/>
            <person name="Juncker A.S."/>
            <person name="Rasmussen S."/>
            <person name="Li J."/>
            <person name="Sunagawa S."/>
            <person name="Plichta D."/>
            <person name="Gautier L."/>
            <person name="Le Chatelier E."/>
            <person name="Peletier E."/>
            <person name="Bonde I."/>
            <person name="Nielsen T."/>
            <person name="Manichanh C."/>
            <person name="Arumugam M."/>
            <person name="Batto J."/>
            <person name="Santos M.B.Q.D."/>
            <person name="Blom N."/>
            <person name="Borruel N."/>
            <person name="Burgdorf K.S."/>
            <person name="Boumezbeur F."/>
            <person name="Casellas F."/>
            <person name="Dore J."/>
            <person name="Guarner F."/>
            <person name="Hansen T."/>
            <person name="Hildebrand F."/>
            <person name="Kaas R.S."/>
            <person name="Kennedy S."/>
            <person name="Kristiansen K."/>
            <person name="Kultima J.R."/>
            <person name="Leonard P."/>
            <person name="Levenez F."/>
            <person name="Lund O."/>
            <person name="Moumen B."/>
            <person name="Le Paslier D."/>
            <person name="Pons N."/>
            <person name="Pedersen O."/>
            <person name="Prifti E."/>
            <person name="Qin J."/>
            <person name="Raes J."/>
            <person name="Tap J."/>
            <person name="Tims S."/>
            <person name="Ussery D.W."/>
            <person name="Yamada T."/>
            <person name="MetaHit consortium"/>
            <person name="Renault P."/>
            <person name="Sicheritz-Ponten T."/>
            <person name="Bork P."/>
            <person name="Wang J."/>
            <person name="Brunak S."/>
            <person name="Ehrlich S.D."/>
        </authorList>
    </citation>
    <scope>NUCLEOTIDE SEQUENCE [LARGE SCALE GENOMIC DNA]</scope>
</reference>
<dbReference type="EMBL" id="CBFW010000395">
    <property type="protein sequence ID" value="CDC76757.1"/>
    <property type="molecule type" value="Genomic_DNA"/>
</dbReference>